<protein>
    <submittedName>
        <fullName evidence="2">Uncharacterized protein</fullName>
    </submittedName>
</protein>
<name>A0ABU0C3S7_9BRAD</name>
<evidence type="ECO:0000256" key="1">
    <source>
        <dbReference type="SAM" id="Phobius"/>
    </source>
</evidence>
<organism evidence="2 3">
    <name type="scientific">Rhodopseudomonas julia</name>
    <dbReference type="NCBI Taxonomy" id="200617"/>
    <lineage>
        <taxon>Bacteria</taxon>
        <taxon>Pseudomonadati</taxon>
        <taxon>Pseudomonadota</taxon>
        <taxon>Alphaproteobacteria</taxon>
        <taxon>Hyphomicrobiales</taxon>
        <taxon>Nitrobacteraceae</taxon>
        <taxon>Rhodopseudomonas</taxon>
    </lineage>
</organism>
<dbReference type="EMBL" id="JAUSUK010000001">
    <property type="protein sequence ID" value="MDQ0324335.1"/>
    <property type="molecule type" value="Genomic_DNA"/>
</dbReference>
<feature type="transmembrane region" description="Helical" evidence="1">
    <location>
        <begin position="29"/>
        <end position="50"/>
    </location>
</feature>
<evidence type="ECO:0000313" key="2">
    <source>
        <dbReference type="EMBL" id="MDQ0324335.1"/>
    </source>
</evidence>
<dbReference type="RefSeq" id="WP_307152643.1">
    <property type="nucleotide sequence ID" value="NZ_JAUSUK010000001.1"/>
</dbReference>
<keyword evidence="1" id="KW-0472">Membrane</keyword>
<keyword evidence="3" id="KW-1185">Reference proteome</keyword>
<evidence type="ECO:0000313" key="3">
    <source>
        <dbReference type="Proteomes" id="UP001230253"/>
    </source>
</evidence>
<proteinExistence type="predicted"/>
<keyword evidence="1" id="KW-1133">Transmembrane helix</keyword>
<comment type="caution">
    <text evidence="2">The sequence shown here is derived from an EMBL/GenBank/DDBJ whole genome shotgun (WGS) entry which is preliminary data.</text>
</comment>
<feature type="transmembrane region" description="Helical" evidence="1">
    <location>
        <begin position="102"/>
        <end position="120"/>
    </location>
</feature>
<gene>
    <name evidence="2" type="ORF">J2R99_000184</name>
</gene>
<feature type="transmembrane region" description="Helical" evidence="1">
    <location>
        <begin position="62"/>
        <end position="81"/>
    </location>
</feature>
<keyword evidence="1" id="KW-0812">Transmembrane</keyword>
<dbReference type="Proteomes" id="UP001230253">
    <property type="component" value="Unassembled WGS sequence"/>
</dbReference>
<accession>A0ABU0C3S7</accession>
<sequence length="127" mass="13069">MENKNYENSENLELIKAAIQAGQNAIRSIILINGGAAIAIIALLGHLAGADSGVMHDYAQCLLPFAAGTLLGGLMAGVTYLSQAAHAAGEGSKGTTINNISIIIGLMSYAAFGLGVWWTYQAFSGAL</sequence>
<reference evidence="2 3" key="1">
    <citation type="submission" date="2023-07" db="EMBL/GenBank/DDBJ databases">
        <title>Genomic Encyclopedia of Type Strains, Phase IV (KMG-IV): sequencing the most valuable type-strain genomes for metagenomic binning, comparative biology and taxonomic classification.</title>
        <authorList>
            <person name="Goeker M."/>
        </authorList>
    </citation>
    <scope>NUCLEOTIDE SEQUENCE [LARGE SCALE GENOMIC DNA]</scope>
    <source>
        <strain evidence="2 3">DSM 11549</strain>
    </source>
</reference>